<keyword evidence="10 13" id="KW-1133">Transmembrane helix</keyword>
<evidence type="ECO:0000256" key="10">
    <source>
        <dbReference type="ARBA" id="ARBA00022989"/>
    </source>
</evidence>
<accession>A0A1Y1SDA6</accession>
<feature type="transmembrane region" description="Helical" evidence="13">
    <location>
        <begin position="21"/>
        <end position="41"/>
    </location>
</feature>
<dbReference type="PANTHER" id="PTHR30070">
    <property type="entry name" value="HEME EXPORTER PROTEIN B"/>
    <property type="match status" value="1"/>
</dbReference>
<dbReference type="InterPro" id="IPR026031">
    <property type="entry name" value="Cyt_c_CcmB_bac"/>
</dbReference>
<proteinExistence type="inferred from homology"/>
<dbReference type="AlphaFoldDB" id="A0A1Y1SDA6"/>
<keyword evidence="11 12" id="KW-0472">Membrane</keyword>
<feature type="transmembrane region" description="Helical" evidence="13">
    <location>
        <begin position="92"/>
        <end position="114"/>
    </location>
</feature>
<evidence type="ECO:0000256" key="13">
    <source>
        <dbReference type="SAM" id="Phobius"/>
    </source>
</evidence>
<evidence type="ECO:0000256" key="7">
    <source>
        <dbReference type="ARBA" id="ARBA00022519"/>
    </source>
</evidence>
<dbReference type="GO" id="GO:0015232">
    <property type="term" value="F:heme transmembrane transporter activity"/>
    <property type="evidence" value="ECO:0007669"/>
    <property type="project" value="InterPro"/>
</dbReference>
<dbReference type="GO" id="GO:0017004">
    <property type="term" value="P:cytochrome complex assembly"/>
    <property type="evidence" value="ECO:0007669"/>
    <property type="project" value="UniProtKB-KW"/>
</dbReference>
<evidence type="ECO:0000256" key="6">
    <source>
        <dbReference type="ARBA" id="ARBA00022475"/>
    </source>
</evidence>
<comment type="similarity">
    <text evidence="3 12">Belongs to the CcmB/CycW/HelB family.</text>
</comment>
<comment type="subcellular location">
    <subcellularLocation>
        <location evidence="2">Cell inner membrane</location>
        <topology evidence="2">Multi-pass membrane protein</topology>
    </subcellularLocation>
</comment>
<dbReference type="GO" id="GO:1903607">
    <property type="term" value="P:cytochrome c biosynthetic process"/>
    <property type="evidence" value="ECO:0007669"/>
    <property type="project" value="TreeGrafter"/>
</dbReference>
<dbReference type="RefSeq" id="WP_083562536.1">
    <property type="nucleotide sequence ID" value="NZ_AQQV01000003.1"/>
</dbReference>
<dbReference type="NCBIfam" id="TIGR01190">
    <property type="entry name" value="ccmB"/>
    <property type="match status" value="1"/>
</dbReference>
<dbReference type="PANTHER" id="PTHR30070:SF1">
    <property type="entry name" value="CYTOCHROME C BIOGENESIS B-RELATED"/>
    <property type="match status" value="1"/>
</dbReference>
<keyword evidence="7 12" id="KW-0997">Cell inner membrane</keyword>
<dbReference type="InterPro" id="IPR003544">
    <property type="entry name" value="Cyt_c_biogenesis_CcmB"/>
</dbReference>
<evidence type="ECO:0000313" key="15">
    <source>
        <dbReference type="Proteomes" id="UP000192342"/>
    </source>
</evidence>
<feature type="transmembrane region" description="Helical" evidence="13">
    <location>
        <begin position="194"/>
        <end position="216"/>
    </location>
</feature>
<comment type="caution">
    <text evidence="14">The sequence shown here is derived from an EMBL/GenBank/DDBJ whole genome shotgun (WGS) entry which is preliminary data.</text>
</comment>
<dbReference type="Proteomes" id="UP000192342">
    <property type="component" value="Unassembled WGS sequence"/>
</dbReference>
<feature type="transmembrane region" description="Helical" evidence="13">
    <location>
        <begin position="164"/>
        <end position="188"/>
    </location>
</feature>
<keyword evidence="15" id="KW-1185">Reference proteome</keyword>
<evidence type="ECO:0000256" key="9">
    <source>
        <dbReference type="ARBA" id="ARBA00022748"/>
    </source>
</evidence>
<keyword evidence="5 12" id="KW-0813">Transport</keyword>
<sequence>MRGLTALLRRELQRYWRRRGDALQAPLIFCLICLLFPLGGVPSPEHLARYAPAVIWAGALTACIFGLEALYRQEMAEGWVDAMLLSAWPMPLVLFIKALVHWLFTGLPVVLLAWPMSRALYFPAEQVWAVLYGLLLGTPVLVLLGGIGAGLTAGMGRGGLLTSLLMLPLYVPVLIFGAGCGVAAHDGLPITGQLYLLACMLVAAMFLAPWASAAALKIASESS</sequence>
<feature type="transmembrane region" description="Helical" evidence="13">
    <location>
        <begin position="53"/>
        <end position="71"/>
    </location>
</feature>
<evidence type="ECO:0000256" key="1">
    <source>
        <dbReference type="ARBA" id="ARBA00002442"/>
    </source>
</evidence>
<evidence type="ECO:0000256" key="3">
    <source>
        <dbReference type="ARBA" id="ARBA00010544"/>
    </source>
</evidence>
<dbReference type="PIRSF" id="PIRSF002764">
    <property type="entry name" value="CcmB"/>
    <property type="match status" value="1"/>
</dbReference>
<evidence type="ECO:0000313" key="14">
    <source>
        <dbReference type="EMBL" id="ORE86295.1"/>
    </source>
</evidence>
<evidence type="ECO:0000256" key="8">
    <source>
        <dbReference type="ARBA" id="ARBA00022692"/>
    </source>
</evidence>
<keyword evidence="9 12" id="KW-0201">Cytochrome c-type biogenesis</keyword>
<evidence type="ECO:0000256" key="5">
    <source>
        <dbReference type="ARBA" id="ARBA00022448"/>
    </source>
</evidence>
<protein>
    <recommendedName>
        <fullName evidence="4 12">Heme exporter protein B</fullName>
    </recommendedName>
</protein>
<dbReference type="PRINTS" id="PR01414">
    <property type="entry name" value="CCMBBIOGNSIS"/>
</dbReference>
<keyword evidence="6 12" id="KW-1003">Cell membrane</keyword>
<dbReference type="GO" id="GO:0005886">
    <property type="term" value="C:plasma membrane"/>
    <property type="evidence" value="ECO:0007669"/>
    <property type="project" value="UniProtKB-SubCell"/>
</dbReference>
<evidence type="ECO:0000256" key="4">
    <source>
        <dbReference type="ARBA" id="ARBA00016452"/>
    </source>
</evidence>
<dbReference type="STRING" id="1317117.ATO7_13398"/>
<feature type="transmembrane region" description="Helical" evidence="13">
    <location>
        <begin position="126"/>
        <end position="152"/>
    </location>
</feature>
<name>A0A1Y1SDA6_9GAMM</name>
<evidence type="ECO:0000256" key="11">
    <source>
        <dbReference type="ARBA" id="ARBA00023136"/>
    </source>
</evidence>
<comment type="function">
    <text evidence="1 12">Required for the export of heme to the periplasm for the biogenesis of c-type cytochromes.</text>
</comment>
<dbReference type="Pfam" id="PF03379">
    <property type="entry name" value="CcmB"/>
    <property type="match status" value="1"/>
</dbReference>
<reference evidence="14 15" key="1">
    <citation type="submission" date="2013-04" db="EMBL/GenBank/DDBJ databases">
        <title>Oceanococcus atlanticus 22II-S10r2 Genome Sequencing.</title>
        <authorList>
            <person name="Lai Q."/>
            <person name="Li G."/>
            <person name="Shao Z."/>
        </authorList>
    </citation>
    <scope>NUCLEOTIDE SEQUENCE [LARGE SCALE GENOMIC DNA]</scope>
    <source>
        <strain evidence="14 15">22II-S10r2</strain>
    </source>
</reference>
<evidence type="ECO:0000256" key="2">
    <source>
        <dbReference type="ARBA" id="ARBA00004429"/>
    </source>
</evidence>
<dbReference type="EMBL" id="AQQV01000003">
    <property type="protein sequence ID" value="ORE86295.1"/>
    <property type="molecule type" value="Genomic_DNA"/>
</dbReference>
<gene>
    <name evidence="14" type="ORF">ATO7_13398</name>
</gene>
<keyword evidence="8 13" id="KW-0812">Transmembrane</keyword>
<organism evidence="14 15">
    <name type="scientific">Oceanococcus atlanticus</name>
    <dbReference type="NCBI Taxonomy" id="1317117"/>
    <lineage>
        <taxon>Bacteria</taxon>
        <taxon>Pseudomonadati</taxon>
        <taxon>Pseudomonadota</taxon>
        <taxon>Gammaproteobacteria</taxon>
        <taxon>Chromatiales</taxon>
        <taxon>Oceanococcaceae</taxon>
        <taxon>Oceanococcus</taxon>
    </lineage>
</organism>
<dbReference type="OrthoDB" id="9799895at2"/>
<evidence type="ECO:0000256" key="12">
    <source>
        <dbReference type="PIRNR" id="PIRNR002764"/>
    </source>
</evidence>